<dbReference type="Proteomes" id="UP000740413">
    <property type="component" value="Unassembled WGS sequence"/>
</dbReference>
<name>A0ABS5WJ52_9FLAO</name>
<dbReference type="RefSeq" id="WP_214613374.1">
    <property type="nucleotide sequence ID" value="NZ_JACATN010000007.1"/>
</dbReference>
<protein>
    <recommendedName>
        <fullName evidence="5">Anti-sigma factor</fullName>
    </recommendedName>
</protein>
<evidence type="ECO:0000256" key="2">
    <source>
        <dbReference type="SAM" id="Phobius"/>
    </source>
</evidence>
<comment type="caution">
    <text evidence="3">The sequence shown here is derived from an EMBL/GenBank/DDBJ whole genome shotgun (WGS) entry which is preliminary data.</text>
</comment>
<sequence length="194" mass="22070">MAQDIRKIFGNEEEEGRPILKAGHEERFLKRLDAELPEQKKKKLPYLKIAASVILLLGFGSYFFWQENSSVPEEIVVEKQTEVTPVEKLSLGDLSPDLKKVENYYMASINLEISGLEVSDKNKALIDSFMGELSELNYEYGRLSKELNEIGPNDQTITAMVKNLQLRLQLLHRLKEKLNQLKSSKNGAVTETSV</sequence>
<evidence type="ECO:0008006" key="5">
    <source>
        <dbReference type="Google" id="ProtNLM"/>
    </source>
</evidence>
<proteinExistence type="predicted"/>
<organism evidence="3 4">
    <name type="scientific">Zobellia barbeyronii</name>
    <dbReference type="NCBI Taxonomy" id="2748009"/>
    <lineage>
        <taxon>Bacteria</taxon>
        <taxon>Pseudomonadati</taxon>
        <taxon>Bacteroidota</taxon>
        <taxon>Flavobacteriia</taxon>
        <taxon>Flavobacteriales</taxon>
        <taxon>Flavobacteriaceae</taxon>
        <taxon>Zobellia</taxon>
    </lineage>
</organism>
<keyword evidence="2" id="KW-1133">Transmembrane helix</keyword>
<evidence type="ECO:0000313" key="3">
    <source>
        <dbReference type="EMBL" id="MBT2163428.1"/>
    </source>
</evidence>
<reference evidence="4" key="2">
    <citation type="submission" date="2023-07" db="EMBL/GenBank/DDBJ databases">
        <title>Zobellia barbeyronii sp. nov., a new marine flavobacterium, isolated from green and red algae.</title>
        <authorList>
            <person name="Nedashkovskaya O.I."/>
            <person name="Otstavnykh N."/>
            <person name="Zhukova N."/>
            <person name="Guzev K."/>
            <person name="Chausova V."/>
            <person name="Tekutyeva L."/>
            <person name="Mikhailov V."/>
            <person name="Isaeva M."/>
        </authorList>
    </citation>
    <scope>NUCLEOTIDE SEQUENCE [LARGE SCALE GENOMIC DNA]</scope>
    <source>
        <strain evidence="4">KMM 6746</strain>
    </source>
</reference>
<reference evidence="3 4" key="1">
    <citation type="submission" date="2020-06" db="EMBL/GenBank/DDBJ databases">
        <authorList>
            <person name="Isaeva M.P."/>
            <person name="Chernysheva N.Y."/>
        </authorList>
    </citation>
    <scope>NUCLEOTIDE SEQUENCE [LARGE SCALE GENOMIC DNA]</scope>
    <source>
        <strain evidence="3 4">KMM 6746</strain>
    </source>
</reference>
<keyword evidence="2" id="KW-0812">Transmembrane</keyword>
<evidence type="ECO:0000313" key="4">
    <source>
        <dbReference type="Proteomes" id="UP000740413"/>
    </source>
</evidence>
<feature type="coiled-coil region" evidence="1">
    <location>
        <begin position="161"/>
        <end position="191"/>
    </location>
</feature>
<keyword evidence="4" id="KW-1185">Reference proteome</keyword>
<keyword evidence="1" id="KW-0175">Coiled coil</keyword>
<keyword evidence="2" id="KW-0472">Membrane</keyword>
<accession>A0ABS5WJ52</accession>
<dbReference type="EMBL" id="JACATN010000007">
    <property type="protein sequence ID" value="MBT2163428.1"/>
    <property type="molecule type" value="Genomic_DNA"/>
</dbReference>
<gene>
    <name evidence="3" type="ORF">HW347_19310</name>
</gene>
<evidence type="ECO:0000256" key="1">
    <source>
        <dbReference type="SAM" id="Coils"/>
    </source>
</evidence>
<feature type="transmembrane region" description="Helical" evidence="2">
    <location>
        <begin position="46"/>
        <end position="65"/>
    </location>
</feature>